<feature type="compositionally biased region" description="Low complexity" evidence="1">
    <location>
        <begin position="1"/>
        <end position="12"/>
    </location>
</feature>
<accession>A0A919PGL4</accession>
<comment type="caution">
    <text evidence="2">The sequence shown here is derived from an EMBL/GenBank/DDBJ whole genome shotgun (WGS) entry which is preliminary data.</text>
</comment>
<evidence type="ECO:0000313" key="3">
    <source>
        <dbReference type="Proteomes" id="UP000660611"/>
    </source>
</evidence>
<name>A0A919PGL4_9ACTN</name>
<protein>
    <submittedName>
        <fullName evidence="2">Uncharacterized protein</fullName>
    </submittedName>
</protein>
<dbReference type="Proteomes" id="UP000660611">
    <property type="component" value="Unassembled WGS sequence"/>
</dbReference>
<dbReference type="EMBL" id="BONQ01000018">
    <property type="protein sequence ID" value="GIG42992.1"/>
    <property type="molecule type" value="Genomic_DNA"/>
</dbReference>
<dbReference type="RefSeq" id="WP_203844873.1">
    <property type="nucleotide sequence ID" value="NZ_BAAAVW010000002.1"/>
</dbReference>
<dbReference type="AlphaFoldDB" id="A0A919PGL4"/>
<gene>
    <name evidence="2" type="ORF">Dsi01nite_010330</name>
</gene>
<proteinExistence type="predicted"/>
<sequence length="55" mass="5802">MSRKASGSVSSSKLPTVEQPEQPEHSDRDPGNPVSNRTGEYIADSTAPDTTNTNG</sequence>
<evidence type="ECO:0000256" key="1">
    <source>
        <dbReference type="SAM" id="MobiDB-lite"/>
    </source>
</evidence>
<evidence type="ECO:0000313" key="2">
    <source>
        <dbReference type="EMBL" id="GIG42992.1"/>
    </source>
</evidence>
<keyword evidence="3" id="KW-1185">Reference proteome</keyword>
<reference evidence="2" key="1">
    <citation type="submission" date="2021-01" db="EMBL/GenBank/DDBJ databases">
        <title>Whole genome shotgun sequence of Dactylosporangium siamense NBRC 106093.</title>
        <authorList>
            <person name="Komaki H."/>
            <person name="Tamura T."/>
        </authorList>
    </citation>
    <scope>NUCLEOTIDE SEQUENCE</scope>
    <source>
        <strain evidence="2">NBRC 106093</strain>
    </source>
</reference>
<organism evidence="2 3">
    <name type="scientific">Dactylosporangium siamense</name>
    <dbReference type="NCBI Taxonomy" id="685454"/>
    <lineage>
        <taxon>Bacteria</taxon>
        <taxon>Bacillati</taxon>
        <taxon>Actinomycetota</taxon>
        <taxon>Actinomycetes</taxon>
        <taxon>Micromonosporales</taxon>
        <taxon>Micromonosporaceae</taxon>
        <taxon>Dactylosporangium</taxon>
    </lineage>
</organism>
<feature type="region of interest" description="Disordered" evidence="1">
    <location>
        <begin position="1"/>
        <end position="55"/>
    </location>
</feature>